<dbReference type="GO" id="GO:0098542">
    <property type="term" value="P:defense response to other organism"/>
    <property type="evidence" value="ECO:0007669"/>
    <property type="project" value="TreeGrafter"/>
</dbReference>
<evidence type="ECO:0000256" key="1">
    <source>
        <dbReference type="ARBA" id="ARBA00008894"/>
    </source>
</evidence>
<dbReference type="CDD" id="cd14798">
    <property type="entry name" value="RX-CC_like"/>
    <property type="match status" value="1"/>
</dbReference>
<comment type="similarity">
    <text evidence="1">Belongs to the disease resistance NB-LRR family.</text>
</comment>
<dbReference type="AlphaFoldDB" id="A0A7J0GJ86"/>
<dbReference type="InterPro" id="IPR036388">
    <property type="entry name" value="WH-like_DNA-bd_sf"/>
</dbReference>
<dbReference type="Pfam" id="PF00931">
    <property type="entry name" value="NB-ARC"/>
    <property type="match status" value="1"/>
</dbReference>
<keyword evidence="6" id="KW-0067">ATP-binding</keyword>
<dbReference type="InterPro" id="IPR027417">
    <property type="entry name" value="P-loop_NTPase"/>
</dbReference>
<dbReference type="EMBL" id="BJWL01000022">
    <property type="protein sequence ID" value="GFZ10808.1"/>
    <property type="molecule type" value="Genomic_DNA"/>
</dbReference>
<dbReference type="FunFam" id="3.40.50.300:FF:001091">
    <property type="entry name" value="Probable disease resistance protein At1g61300"/>
    <property type="match status" value="1"/>
</dbReference>
<sequence length="940" mass="108383">MERAVVSSVVGRLGDMLIQEANFLAGVRDQVEQLRLELKRMQCFLEDTDHAIHDDDDADARVMNRAAEMRELAYEAEAIVETSVNKVASKGKGVIQRVLNLGSVHKVGCQIQTIKDKITDHTRSLQTYSTGGPDQVTSLAHERKLERRSYRHVLDEDFVGFGQDLKTVVNRLREVNKRESYQQAGNSLSHNAVSVNYISDYRIVSICGMGGLGKTTLARRVYHHRDVRSHFDCFAWACISQQYQTRNILQGILCQLVPDKKEEVSKMTNEELYENLYQVQQNKKCLVVLDDIWSMDAWHILKPAFPIAKKGSKILLTTRNQKLASQIHPCHFLHELRCLNEEESWDLFEKKALLRRDGTGSRVDTYMEALGRQMVKQCGGLPLAIVVLGGLLATKSTSKEWDVVCKNVKSHRWIEDDVVSKVLALSYHDLPYQLKPCFLYFSYFPEDYEIRAEKLYYLWMAEGILSTKGREEEEIMMEVAECYLAELAQRCMVQVQVKEVTGRIKYCRIHDILRDLCISKAKIHNFLSTIYLQRETDQVDFCSTSTTKIRRLAIHLSRDVESVVLPVLESTQQLRSIVFFTQNPTIDENARVGPSLQLNSHFKNLKMLRTLDLEGFDFRSMSLKAIGELLSLRYLSFRNCTSIRNLPQSIFKLRYLETLDLRTYFISDEVIVLKKMERLRHLYLAYYSDFRYQFKLDGLSNLETLDGFRMKNCDVNDLCKLTNLRQLKASFQESEGNNQYLEAFINYLSISASQLRQTSLSIFGCNFSSEEGLILFRRLLGCHHLYRLDILGRIPKLPEYQCFSPGLARLKLSGCELKEDPMPTLERLPNLRRLRMVNCSIDKMVFSAKGFPQLKRLEFFLMSDLKEMTVEKGAMPNLSILAFASCRELEMVPEGVRFVTSLQKFSAIDMGSKFYHRNPKLSKGGVDFYKLRHVPRVLIG</sequence>
<comment type="caution">
    <text evidence="11">The sequence shown here is derived from an EMBL/GenBank/DDBJ whole genome shotgun (WGS) entry which is preliminary data.</text>
</comment>
<keyword evidence="2" id="KW-0433">Leucine-rich repeat</keyword>
<dbReference type="PANTHER" id="PTHR23155:SF1185">
    <property type="entry name" value="DISEASE RESISTANCE RPP8-LIKE PROTEIN 3-RELATED"/>
    <property type="match status" value="1"/>
</dbReference>
<evidence type="ECO:0000313" key="12">
    <source>
        <dbReference type="Proteomes" id="UP000585474"/>
    </source>
</evidence>
<dbReference type="InterPro" id="IPR042197">
    <property type="entry name" value="Apaf_helical"/>
</dbReference>
<keyword evidence="12" id="KW-1185">Reference proteome</keyword>
<evidence type="ECO:0000256" key="3">
    <source>
        <dbReference type="ARBA" id="ARBA00022737"/>
    </source>
</evidence>
<feature type="domain" description="Disease resistance R13L4/SHOC-2-like LRR" evidence="10">
    <location>
        <begin position="597"/>
        <end position="903"/>
    </location>
</feature>
<dbReference type="Pfam" id="PF18052">
    <property type="entry name" value="Rx_N"/>
    <property type="match status" value="1"/>
</dbReference>
<proteinExistence type="inferred from homology"/>
<dbReference type="Gene3D" id="3.40.50.300">
    <property type="entry name" value="P-loop containing nucleotide triphosphate hydrolases"/>
    <property type="match status" value="1"/>
</dbReference>
<evidence type="ECO:0000313" key="11">
    <source>
        <dbReference type="EMBL" id="GFZ10808.1"/>
    </source>
</evidence>
<evidence type="ECO:0000256" key="4">
    <source>
        <dbReference type="ARBA" id="ARBA00022741"/>
    </source>
</evidence>
<accession>A0A7J0GJ86</accession>
<gene>
    <name evidence="11" type="ORF">Acr_22g0002060</name>
</gene>
<evidence type="ECO:0000259" key="8">
    <source>
        <dbReference type="Pfam" id="PF18052"/>
    </source>
</evidence>
<evidence type="ECO:0000256" key="6">
    <source>
        <dbReference type="ARBA" id="ARBA00022840"/>
    </source>
</evidence>
<dbReference type="GO" id="GO:0043531">
    <property type="term" value="F:ADP binding"/>
    <property type="evidence" value="ECO:0007669"/>
    <property type="project" value="InterPro"/>
</dbReference>
<dbReference type="Gene3D" id="1.20.5.4130">
    <property type="match status" value="1"/>
</dbReference>
<dbReference type="InterPro" id="IPR055414">
    <property type="entry name" value="LRR_R13L4/SHOC2-like"/>
</dbReference>
<dbReference type="InterPro" id="IPR032675">
    <property type="entry name" value="LRR_dom_sf"/>
</dbReference>
<keyword evidence="3" id="KW-0677">Repeat</keyword>
<feature type="domain" description="Disease resistance protein winged helix" evidence="9">
    <location>
        <begin position="444"/>
        <end position="517"/>
    </location>
</feature>
<dbReference type="Gene3D" id="1.10.10.10">
    <property type="entry name" value="Winged helix-like DNA-binding domain superfamily/Winged helix DNA-binding domain"/>
    <property type="match status" value="1"/>
</dbReference>
<evidence type="ECO:0000259" key="9">
    <source>
        <dbReference type="Pfam" id="PF23559"/>
    </source>
</evidence>
<dbReference type="Gene3D" id="3.80.10.10">
    <property type="entry name" value="Ribonuclease Inhibitor"/>
    <property type="match status" value="2"/>
</dbReference>
<feature type="domain" description="Disease resistance N-terminal" evidence="8">
    <location>
        <begin position="5"/>
        <end position="89"/>
    </location>
</feature>
<keyword evidence="5" id="KW-0611">Plant defense</keyword>
<dbReference type="Pfam" id="PF23559">
    <property type="entry name" value="WHD_DRP"/>
    <property type="match status" value="1"/>
</dbReference>
<dbReference type="Gene3D" id="1.10.8.430">
    <property type="entry name" value="Helical domain of apoptotic protease-activating factors"/>
    <property type="match status" value="1"/>
</dbReference>
<dbReference type="GO" id="GO:0005524">
    <property type="term" value="F:ATP binding"/>
    <property type="evidence" value="ECO:0007669"/>
    <property type="project" value="UniProtKB-KW"/>
</dbReference>
<organism evidence="11 12">
    <name type="scientific">Actinidia rufa</name>
    <dbReference type="NCBI Taxonomy" id="165716"/>
    <lineage>
        <taxon>Eukaryota</taxon>
        <taxon>Viridiplantae</taxon>
        <taxon>Streptophyta</taxon>
        <taxon>Embryophyta</taxon>
        <taxon>Tracheophyta</taxon>
        <taxon>Spermatophyta</taxon>
        <taxon>Magnoliopsida</taxon>
        <taxon>eudicotyledons</taxon>
        <taxon>Gunneridae</taxon>
        <taxon>Pentapetalae</taxon>
        <taxon>asterids</taxon>
        <taxon>Ericales</taxon>
        <taxon>Actinidiaceae</taxon>
        <taxon>Actinidia</taxon>
    </lineage>
</organism>
<dbReference type="FunFam" id="1.10.10.10:FF:000322">
    <property type="entry name" value="Probable disease resistance protein At1g63360"/>
    <property type="match status" value="1"/>
</dbReference>
<protein>
    <recommendedName>
        <fullName evidence="13">Disease resistance protein</fullName>
    </recommendedName>
</protein>
<dbReference type="InterPro" id="IPR002182">
    <property type="entry name" value="NB-ARC"/>
</dbReference>
<dbReference type="GO" id="GO:0051607">
    <property type="term" value="P:defense response to virus"/>
    <property type="evidence" value="ECO:0007669"/>
    <property type="project" value="UniProtKB-ARBA"/>
</dbReference>
<dbReference type="SUPFAM" id="SSF52540">
    <property type="entry name" value="P-loop containing nucleoside triphosphate hydrolases"/>
    <property type="match status" value="1"/>
</dbReference>
<dbReference type="Pfam" id="PF23598">
    <property type="entry name" value="LRR_14"/>
    <property type="match status" value="1"/>
</dbReference>
<keyword evidence="4" id="KW-0547">Nucleotide-binding</keyword>
<dbReference type="OrthoDB" id="646178at2759"/>
<dbReference type="PANTHER" id="PTHR23155">
    <property type="entry name" value="DISEASE RESISTANCE PROTEIN RP"/>
    <property type="match status" value="1"/>
</dbReference>
<dbReference type="InterPro" id="IPR044974">
    <property type="entry name" value="Disease_R_plants"/>
</dbReference>
<evidence type="ECO:0008006" key="13">
    <source>
        <dbReference type="Google" id="ProtNLM"/>
    </source>
</evidence>
<reference evidence="11 12" key="1">
    <citation type="submission" date="2019-07" db="EMBL/GenBank/DDBJ databases">
        <title>De Novo Assembly of kiwifruit Actinidia rufa.</title>
        <authorList>
            <person name="Sugita-Konishi S."/>
            <person name="Sato K."/>
            <person name="Mori E."/>
            <person name="Abe Y."/>
            <person name="Kisaki G."/>
            <person name="Hamano K."/>
            <person name="Suezawa K."/>
            <person name="Otani M."/>
            <person name="Fukuda T."/>
            <person name="Manabe T."/>
            <person name="Gomi K."/>
            <person name="Tabuchi M."/>
            <person name="Akimitsu K."/>
            <person name="Kataoka I."/>
        </authorList>
    </citation>
    <scope>NUCLEOTIDE SEQUENCE [LARGE SCALE GENOMIC DNA]</scope>
    <source>
        <strain evidence="12">cv. Fuchu</strain>
    </source>
</reference>
<evidence type="ECO:0000256" key="5">
    <source>
        <dbReference type="ARBA" id="ARBA00022821"/>
    </source>
</evidence>
<dbReference type="Proteomes" id="UP000585474">
    <property type="component" value="Unassembled WGS sequence"/>
</dbReference>
<dbReference type="InterPro" id="IPR041118">
    <property type="entry name" value="Rx_N"/>
</dbReference>
<dbReference type="PRINTS" id="PR00364">
    <property type="entry name" value="DISEASERSIST"/>
</dbReference>
<dbReference type="FunFam" id="1.10.8.430:FF:000003">
    <property type="entry name" value="Probable disease resistance protein At5g66910"/>
    <property type="match status" value="1"/>
</dbReference>
<dbReference type="InterPro" id="IPR038005">
    <property type="entry name" value="RX-like_CC"/>
</dbReference>
<evidence type="ECO:0000256" key="2">
    <source>
        <dbReference type="ARBA" id="ARBA00022614"/>
    </source>
</evidence>
<dbReference type="SUPFAM" id="SSF52058">
    <property type="entry name" value="L domain-like"/>
    <property type="match status" value="1"/>
</dbReference>
<evidence type="ECO:0000259" key="10">
    <source>
        <dbReference type="Pfam" id="PF23598"/>
    </source>
</evidence>
<evidence type="ECO:0000259" key="7">
    <source>
        <dbReference type="Pfam" id="PF00931"/>
    </source>
</evidence>
<feature type="domain" description="NB-ARC" evidence="7">
    <location>
        <begin position="200"/>
        <end position="354"/>
    </location>
</feature>
<name>A0A7J0GJ86_9ERIC</name>
<dbReference type="InterPro" id="IPR058922">
    <property type="entry name" value="WHD_DRP"/>
</dbReference>